<feature type="compositionally biased region" description="Basic and acidic residues" evidence="1">
    <location>
        <begin position="53"/>
        <end position="73"/>
    </location>
</feature>
<organism evidence="3 4">
    <name type="scientific">Chryseosolibacter histidini</name>
    <dbReference type="NCBI Taxonomy" id="2782349"/>
    <lineage>
        <taxon>Bacteria</taxon>
        <taxon>Pseudomonadati</taxon>
        <taxon>Bacteroidota</taxon>
        <taxon>Cytophagia</taxon>
        <taxon>Cytophagales</taxon>
        <taxon>Chryseotaleaceae</taxon>
        <taxon>Chryseosolibacter</taxon>
    </lineage>
</organism>
<dbReference type="InterPro" id="IPR011009">
    <property type="entry name" value="Kinase-like_dom_sf"/>
</dbReference>
<dbReference type="GO" id="GO:0004672">
    <property type="term" value="F:protein kinase activity"/>
    <property type="evidence" value="ECO:0007669"/>
    <property type="project" value="InterPro"/>
</dbReference>
<gene>
    <name evidence="3" type="ORF">KK083_32395</name>
</gene>
<dbReference type="AlphaFoldDB" id="A0AAP2GMM4"/>
<feature type="domain" description="Protein kinase" evidence="2">
    <location>
        <begin position="1"/>
        <end position="73"/>
    </location>
</feature>
<dbReference type="EMBL" id="JAHESF010000114">
    <property type="protein sequence ID" value="MBT1701631.1"/>
    <property type="molecule type" value="Genomic_DNA"/>
</dbReference>
<reference evidence="3 4" key="1">
    <citation type="submission" date="2021-05" db="EMBL/GenBank/DDBJ databases">
        <title>A Polyphasic approach of four new species of the genus Ohtaekwangia: Ohtaekwangia histidinii sp. nov., Ohtaekwangia cretensis sp. nov., Ohtaekwangia indiensis sp. nov., Ohtaekwangia reichenbachii sp. nov. from diverse environment.</title>
        <authorList>
            <person name="Octaviana S."/>
        </authorList>
    </citation>
    <scope>NUCLEOTIDE SEQUENCE [LARGE SCALE GENOMIC DNA]</scope>
    <source>
        <strain evidence="3 4">PWU4</strain>
    </source>
</reference>
<proteinExistence type="predicted"/>
<dbReference type="SUPFAM" id="SSF56112">
    <property type="entry name" value="Protein kinase-like (PK-like)"/>
    <property type="match status" value="1"/>
</dbReference>
<comment type="caution">
    <text evidence="3">The sequence shown here is derived from an EMBL/GenBank/DDBJ whole genome shotgun (WGS) entry which is preliminary data.</text>
</comment>
<dbReference type="PROSITE" id="PS50011">
    <property type="entry name" value="PROTEIN_KINASE_DOM"/>
    <property type="match status" value="1"/>
</dbReference>
<evidence type="ECO:0000256" key="1">
    <source>
        <dbReference type="SAM" id="MobiDB-lite"/>
    </source>
</evidence>
<evidence type="ECO:0000313" key="4">
    <source>
        <dbReference type="Proteomes" id="UP001319200"/>
    </source>
</evidence>
<protein>
    <recommendedName>
        <fullName evidence="2">Protein kinase domain-containing protein</fullName>
    </recommendedName>
</protein>
<sequence>MAPEQAAGRVRSLDRRTDVYGLGATLPALLAGRPPFGGGAVMDGLRQGLDAEPPPRRSRDRDIPQDLEAGGRR</sequence>
<dbReference type="InterPro" id="IPR000719">
    <property type="entry name" value="Prot_kinase_dom"/>
</dbReference>
<accession>A0AAP2GMM4</accession>
<evidence type="ECO:0000313" key="3">
    <source>
        <dbReference type="EMBL" id="MBT1701631.1"/>
    </source>
</evidence>
<evidence type="ECO:0000259" key="2">
    <source>
        <dbReference type="PROSITE" id="PS50011"/>
    </source>
</evidence>
<dbReference type="Gene3D" id="1.10.510.10">
    <property type="entry name" value="Transferase(Phosphotransferase) domain 1"/>
    <property type="match status" value="1"/>
</dbReference>
<feature type="region of interest" description="Disordered" evidence="1">
    <location>
        <begin position="34"/>
        <end position="73"/>
    </location>
</feature>
<name>A0AAP2GMM4_9BACT</name>
<dbReference type="Proteomes" id="UP001319200">
    <property type="component" value="Unassembled WGS sequence"/>
</dbReference>
<feature type="non-terminal residue" evidence="3">
    <location>
        <position position="73"/>
    </location>
</feature>
<keyword evidence="4" id="KW-1185">Reference proteome</keyword>
<dbReference type="GO" id="GO:0005524">
    <property type="term" value="F:ATP binding"/>
    <property type="evidence" value="ECO:0007669"/>
    <property type="project" value="InterPro"/>
</dbReference>